<feature type="region of interest" description="Disordered" evidence="1">
    <location>
        <begin position="81"/>
        <end position="118"/>
    </location>
</feature>
<reference evidence="4 5" key="1">
    <citation type="submission" date="2025-04" db="UniProtKB">
        <authorList>
            <consortium name="RefSeq"/>
        </authorList>
    </citation>
    <scope>IDENTIFICATION</scope>
</reference>
<feature type="chain" id="PRO_5044597831" evidence="2">
    <location>
        <begin position="21"/>
        <end position="118"/>
    </location>
</feature>
<dbReference type="RefSeq" id="XP_026678632.1">
    <property type="nucleotide sequence ID" value="XM_026822831.1"/>
</dbReference>
<dbReference type="Proteomes" id="UP000079169">
    <property type="component" value="Unplaced"/>
</dbReference>
<keyword evidence="2" id="KW-0732">Signal</keyword>
<evidence type="ECO:0000256" key="1">
    <source>
        <dbReference type="SAM" id="MobiDB-lite"/>
    </source>
</evidence>
<sequence>MHLPFLATIGLMASLSLCQALDGETRPPTSRRVRNPQVIIRAVNTGKSISTSSSVSSSTKNNSANIGLALAAGQSNATAASSYPNPLMYTGARTSPAAGNNGTAGPSTSGSGKTPRNR</sequence>
<keyword evidence="3" id="KW-1185">Reference proteome</keyword>
<accession>A0A3Q0IQV0</accession>
<organism evidence="3 4">
    <name type="scientific">Diaphorina citri</name>
    <name type="common">Asian citrus psyllid</name>
    <dbReference type="NCBI Taxonomy" id="121845"/>
    <lineage>
        <taxon>Eukaryota</taxon>
        <taxon>Metazoa</taxon>
        <taxon>Ecdysozoa</taxon>
        <taxon>Arthropoda</taxon>
        <taxon>Hexapoda</taxon>
        <taxon>Insecta</taxon>
        <taxon>Pterygota</taxon>
        <taxon>Neoptera</taxon>
        <taxon>Paraneoptera</taxon>
        <taxon>Hemiptera</taxon>
        <taxon>Sternorrhyncha</taxon>
        <taxon>Psylloidea</taxon>
        <taxon>Psyllidae</taxon>
        <taxon>Diaphorininae</taxon>
        <taxon>Diaphorina</taxon>
    </lineage>
</organism>
<dbReference type="RefSeq" id="XP_026678633.1">
    <property type="nucleotide sequence ID" value="XM_026822832.1"/>
</dbReference>
<feature type="compositionally biased region" description="Polar residues" evidence="1">
    <location>
        <begin position="97"/>
        <end position="118"/>
    </location>
</feature>
<evidence type="ECO:0000313" key="5">
    <source>
        <dbReference type="RefSeq" id="XP_026678633.1"/>
    </source>
</evidence>
<protein>
    <submittedName>
        <fullName evidence="4">Uncharacterized protein LOC113466969 isoform X1</fullName>
    </submittedName>
    <submittedName>
        <fullName evidence="5">Uncharacterized protein LOC113466969 isoform X2</fullName>
    </submittedName>
</protein>
<evidence type="ECO:0000256" key="2">
    <source>
        <dbReference type="SAM" id="SignalP"/>
    </source>
</evidence>
<feature type="signal peptide" evidence="2">
    <location>
        <begin position="1"/>
        <end position="20"/>
    </location>
</feature>
<evidence type="ECO:0000313" key="4">
    <source>
        <dbReference type="RefSeq" id="XP_026678632.1"/>
    </source>
</evidence>
<name>A0A3Q0IQV0_DIACI</name>
<gene>
    <name evidence="4 5" type="primary">LOC113466969</name>
</gene>
<dbReference type="GeneID" id="113466969"/>
<proteinExistence type="predicted"/>
<evidence type="ECO:0000313" key="3">
    <source>
        <dbReference type="Proteomes" id="UP000079169"/>
    </source>
</evidence>
<dbReference type="PaxDb" id="121845-A0A3Q0IQV0"/>
<dbReference type="KEGG" id="dci:113466969"/>
<dbReference type="AlphaFoldDB" id="A0A3Q0IQV0"/>